<name>A0A1L3SP89_9HYPH</name>
<dbReference type="InterPro" id="IPR036590">
    <property type="entry name" value="SRAP-like"/>
</dbReference>
<dbReference type="STRING" id="1670800.BSQ44_06865"/>
<evidence type="ECO:0000256" key="6">
    <source>
        <dbReference type="ARBA" id="ARBA00023125"/>
    </source>
</evidence>
<dbReference type="AlphaFoldDB" id="A0A1L3SP89"/>
<evidence type="ECO:0000256" key="2">
    <source>
        <dbReference type="ARBA" id="ARBA00022670"/>
    </source>
</evidence>
<evidence type="ECO:0000256" key="3">
    <source>
        <dbReference type="ARBA" id="ARBA00022763"/>
    </source>
</evidence>
<keyword evidence="6" id="KW-0238">DNA-binding</keyword>
<dbReference type="GO" id="GO:0008233">
    <property type="term" value="F:peptidase activity"/>
    <property type="evidence" value="ECO:0007669"/>
    <property type="project" value="UniProtKB-KW"/>
</dbReference>
<evidence type="ECO:0000256" key="7">
    <source>
        <dbReference type="ARBA" id="ARBA00023239"/>
    </source>
</evidence>
<dbReference type="InterPro" id="IPR003738">
    <property type="entry name" value="SRAP"/>
</dbReference>
<evidence type="ECO:0000313" key="10">
    <source>
        <dbReference type="Proteomes" id="UP000182840"/>
    </source>
</evidence>
<sequence>MCNLYNVTKGPQAILEFTRAMMNDAGNLQPGNIYPDYPAPIVPNGSSGRELVRARWGMPSSQKAIFDATAKRAAKLEQKGKVVDFQELLRNEPDLGTTNVRNLSSKHWRPWQSVESRCLVPATSFSEYGKDRDPETGRLPLFWFGLEETCPLFVFAGIWTHWNGVRKAKEGRVSADIFAFLTCEPNAIVAPIHPKAMPVILTTAEEMDVWMRAPWEEAKDLQRPLPDHMLTIVQKPENADAA</sequence>
<dbReference type="EMBL" id="CP018171">
    <property type="protein sequence ID" value="APH71122.1"/>
    <property type="molecule type" value="Genomic_DNA"/>
</dbReference>
<reference evidence="10" key="1">
    <citation type="submission" date="2016-11" db="EMBL/GenBank/DDBJ databases">
        <title>Mesorhizobium oceanicum sp. nov., isolated from deep seawater in South China Sea.</title>
        <authorList>
            <person name="Fu G.-Y."/>
        </authorList>
    </citation>
    <scope>NUCLEOTIDE SEQUENCE [LARGE SCALE GENOMIC DNA]</scope>
    <source>
        <strain evidence="10">B7</strain>
    </source>
</reference>
<dbReference type="Gene3D" id="3.90.1680.20">
    <property type="match status" value="2"/>
</dbReference>
<dbReference type="OrthoDB" id="9782620at2"/>
<proteinExistence type="inferred from homology"/>
<evidence type="ECO:0000256" key="1">
    <source>
        <dbReference type="ARBA" id="ARBA00008136"/>
    </source>
</evidence>
<keyword evidence="5" id="KW-0190">Covalent protein-DNA linkage</keyword>
<accession>A0A1L3SP89</accession>
<evidence type="ECO:0000256" key="4">
    <source>
        <dbReference type="ARBA" id="ARBA00022801"/>
    </source>
</evidence>
<keyword evidence="7" id="KW-0456">Lyase</keyword>
<keyword evidence="4 8" id="KW-0378">Hydrolase</keyword>
<dbReference type="GO" id="GO:0016829">
    <property type="term" value="F:lyase activity"/>
    <property type="evidence" value="ECO:0007669"/>
    <property type="project" value="UniProtKB-KW"/>
</dbReference>
<keyword evidence="10" id="KW-1185">Reference proteome</keyword>
<gene>
    <name evidence="9" type="ORF">BSQ44_06865</name>
</gene>
<dbReference type="GO" id="GO:0106300">
    <property type="term" value="P:protein-DNA covalent cross-linking repair"/>
    <property type="evidence" value="ECO:0007669"/>
    <property type="project" value="InterPro"/>
</dbReference>
<dbReference type="Proteomes" id="UP000182840">
    <property type="component" value="Chromosome"/>
</dbReference>
<dbReference type="Pfam" id="PF02586">
    <property type="entry name" value="SRAP"/>
    <property type="match status" value="1"/>
</dbReference>
<evidence type="ECO:0000256" key="5">
    <source>
        <dbReference type="ARBA" id="ARBA00023124"/>
    </source>
</evidence>
<evidence type="ECO:0000256" key="8">
    <source>
        <dbReference type="RuleBase" id="RU364100"/>
    </source>
</evidence>
<dbReference type="EC" id="3.4.-.-" evidence="8"/>
<dbReference type="KEGG" id="meso:BSQ44_06865"/>
<evidence type="ECO:0000313" key="9">
    <source>
        <dbReference type="EMBL" id="APH71122.1"/>
    </source>
</evidence>
<keyword evidence="3" id="KW-0227">DNA damage</keyword>
<protein>
    <recommendedName>
        <fullName evidence="8">Abasic site processing protein</fullName>
        <ecNumber evidence="8">3.4.-.-</ecNumber>
    </recommendedName>
</protein>
<dbReference type="RefSeq" id="WP_072602527.1">
    <property type="nucleotide sequence ID" value="NZ_CP018171.1"/>
</dbReference>
<dbReference type="PANTHER" id="PTHR13604:SF0">
    <property type="entry name" value="ABASIC SITE PROCESSING PROTEIN HMCES"/>
    <property type="match status" value="1"/>
</dbReference>
<organism evidence="9 10">
    <name type="scientific">Aquibium oceanicum</name>
    <dbReference type="NCBI Taxonomy" id="1670800"/>
    <lineage>
        <taxon>Bacteria</taxon>
        <taxon>Pseudomonadati</taxon>
        <taxon>Pseudomonadota</taxon>
        <taxon>Alphaproteobacteria</taxon>
        <taxon>Hyphomicrobiales</taxon>
        <taxon>Phyllobacteriaceae</taxon>
        <taxon>Aquibium</taxon>
    </lineage>
</organism>
<keyword evidence="2 8" id="KW-0645">Protease</keyword>
<dbReference type="SUPFAM" id="SSF143081">
    <property type="entry name" value="BB1717-like"/>
    <property type="match status" value="1"/>
</dbReference>
<dbReference type="GO" id="GO:0003697">
    <property type="term" value="F:single-stranded DNA binding"/>
    <property type="evidence" value="ECO:0007669"/>
    <property type="project" value="InterPro"/>
</dbReference>
<dbReference type="GO" id="GO:0006508">
    <property type="term" value="P:proteolysis"/>
    <property type="evidence" value="ECO:0007669"/>
    <property type="project" value="UniProtKB-KW"/>
</dbReference>
<comment type="similarity">
    <text evidence="1 8">Belongs to the SOS response-associated peptidase family.</text>
</comment>
<dbReference type="PANTHER" id="PTHR13604">
    <property type="entry name" value="DC12-RELATED"/>
    <property type="match status" value="1"/>
</dbReference>